<comment type="function">
    <text evidence="12">Catalyzes the cyclization of GTP to (8S)-3',8-cyclo-7,8-dihydroguanosine 5'-triphosphate.</text>
</comment>
<evidence type="ECO:0000313" key="14">
    <source>
        <dbReference type="EMBL" id="MBB6482036.1"/>
    </source>
</evidence>
<evidence type="ECO:0000313" key="15">
    <source>
        <dbReference type="Proteomes" id="UP000587760"/>
    </source>
</evidence>
<feature type="binding site" evidence="12">
    <location>
        <position position="256"/>
    </location>
    <ligand>
        <name>[4Fe-4S] cluster</name>
        <dbReference type="ChEBI" id="CHEBI:49883"/>
        <label>2</label>
        <note>4Fe-4S-substrate</note>
    </ligand>
</feature>
<evidence type="ECO:0000256" key="7">
    <source>
        <dbReference type="ARBA" id="ARBA00023014"/>
    </source>
</evidence>
<feature type="binding site" evidence="12">
    <location>
        <position position="63"/>
    </location>
    <ligand>
        <name>GTP</name>
        <dbReference type="ChEBI" id="CHEBI:37565"/>
    </ligand>
</feature>
<dbReference type="Pfam" id="PF06463">
    <property type="entry name" value="Mob_synth_C"/>
    <property type="match status" value="1"/>
</dbReference>
<comment type="catalytic activity">
    <reaction evidence="11 12">
        <text>GTP + AH2 + S-adenosyl-L-methionine = (8S)-3',8-cyclo-7,8-dihydroguanosine 5'-triphosphate + 5'-deoxyadenosine + L-methionine + A + H(+)</text>
        <dbReference type="Rhea" id="RHEA:49576"/>
        <dbReference type="ChEBI" id="CHEBI:13193"/>
        <dbReference type="ChEBI" id="CHEBI:15378"/>
        <dbReference type="ChEBI" id="CHEBI:17319"/>
        <dbReference type="ChEBI" id="CHEBI:17499"/>
        <dbReference type="ChEBI" id="CHEBI:37565"/>
        <dbReference type="ChEBI" id="CHEBI:57844"/>
        <dbReference type="ChEBI" id="CHEBI:59789"/>
        <dbReference type="ChEBI" id="CHEBI:131766"/>
        <dbReference type="EC" id="4.1.99.22"/>
    </reaction>
</comment>
<dbReference type="GO" id="GO:0051539">
    <property type="term" value="F:4 iron, 4 sulfur cluster binding"/>
    <property type="evidence" value="ECO:0007669"/>
    <property type="project" value="UniProtKB-UniRule"/>
</dbReference>
<keyword evidence="6 12" id="KW-0408">Iron</keyword>
<dbReference type="SFLD" id="SFLDG01383">
    <property type="entry name" value="cyclic_pyranopterin_phosphate"/>
    <property type="match status" value="1"/>
</dbReference>
<evidence type="ECO:0000256" key="8">
    <source>
        <dbReference type="ARBA" id="ARBA00023134"/>
    </source>
</evidence>
<keyword evidence="2 12" id="KW-0004">4Fe-4S</keyword>
<dbReference type="GO" id="GO:0005525">
    <property type="term" value="F:GTP binding"/>
    <property type="evidence" value="ECO:0007669"/>
    <property type="project" value="UniProtKB-UniRule"/>
</dbReference>
<evidence type="ECO:0000256" key="10">
    <source>
        <dbReference type="ARBA" id="ARBA00023239"/>
    </source>
</evidence>
<dbReference type="NCBIfam" id="TIGR02666">
    <property type="entry name" value="moaA"/>
    <property type="match status" value="1"/>
</dbReference>
<dbReference type="InterPro" id="IPR006638">
    <property type="entry name" value="Elp3/MiaA/NifB-like_rSAM"/>
</dbReference>
<feature type="binding site" evidence="12">
    <location>
        <position position="24"/>
    </location>
    <ligand>
        <name>[4Fe-4S] cluster</name>
        <dbReference type="ChEBI" id="CHEBI:49883"/>
        <label>1</label>
        <note>4Fe-4S-S-AdoMet</note>
    </ligand>
</feature>
<feature type="binding site" evidence="12">
    <location>
        <position position="94"/>
    </location>
    <ligand>
        <name>GTP</name>
        <dbReference type="ChEBI" id="CHEBI:37565"/>
    </ligand>
</feature>
<feature type="binding site" evidence="12">
    <location>
        <position position="259"/>
    </location>
    <ligand>
        <name>[4Fe-4S] cluster</name>
        <dbReference type="ChEBI" id="CHEBI:49883"/>
        <label>2</label>
        <note>4Fe-4S-substrate</note>
    </ligand>
</feature>
<dbReference type="SFLD" id="SFLDG01067">
    <property type="entry name" value="SPASM/twitch_domain_containing"/>
    <property type="match status" value="1"/>
</dbReference>
<feature type="binding site" evidence="12">
    <location>
        <position position="67"/>
    </location>
    <ligand>
        <name>S-adenosyl-L-methionine</name>
        <dbReference type="ChEBI" id="CHEBI:59789"/>
    </ligand>
</feature>
<comment type="subunit">
    <text evidence="12">Monomer and homodimer.</text>
</comment>
<dbReference type="InterPro" id="IPR010505">
    <property type="entry name" value="MoaA_twitch"/>
</dbReference>
<dbReference type="GO" id="GO:0061798">
    <property type="term" value="F:GTP 3',8'-cyclase activity"/>
    <property type="evidence" value="ECO:0007669"/>
    <property type="project" value="UniProtKB-UniRule"/>
</dbReference>
<comment type="pathway">
    <text evidence="12">Cofactor biosynthesis; molybdopterin biosynthesis.</text>
</comment>
<dbReference type="InterPro" id="IPR050105">
    <property type="entry name" value="MoCo_biosynth_MoaA/MoaC"/>
</dbReference>
<dbReference type="PROSITE" id="PS51918">
    <property type="entry name" value="RADICAL_SAM"/>
    <property type="match status" value="1"/>
</dbReference>
<evidence type="ECO:0000256" key="9">
    <source>
        <dbReference type="ARBA" id="ARBA00023150"/>
    </source>
</evidence>
<accession>A0A841REJ6</accession>
<feature type="binding site" evidence="12">
    <location>
        <position position="27"/>
    </location>
    <ligand>
        <name>[4Fe-4S] cluster</name>
        <dbReference type="ChEBI" id="CHEBI:49883"/>
        <label>1</label>
        <note>4Fe-4S-S-AdoMet</note>
    </ligand>
</feature>
<dbReference type="AlphaFoldDB" id="A0A841REJ6"/>
<evidence type="ECO:0000259" key="13">
    <source>
        <dbReference type="PROSITE" id="PS51918"/>
    </source>
</evidence>
<dbReference type="InterPro" id="IPR058240">
    <property type="entry name" value="rSAM_sf"/>
</dbReference>
<comment type="caution">
    <text evidence="14">The sequence shown here is derived from an EMBL/GenBank/DDBJ whole genome shotgun (WGS) entry which is preliminary data.</text>
</comment>
<organism evidence="14 15">
    <name type="scientific">Spirochaeta isovalerica</name>
    <dbReference type="NCBI Taxonomy" id="150"/>
    <lineage>
        <taxon>Bacteria</taxon>
        <taxon>Pseudomonadati</taxon>
        <taxon>Spirochaetota</taxon>
        <taxon>Spirochaetia</taxon>
        <taxon>Spirochaetales</taxon>
        <taxon>Spirochaetaceae</taxon>
        <taxon>Spirochaeta</taxon>
    </lineage>
</organism>
<dbReference type="SMART" id="SM00729">
    <property type="entry name" value="Elp3"/>
    <property type="match status" value="1"/>
</dbReference>
<proteinExistence type="inferred from homology"/>
<dbReference type="Gene3D" id="3.20.20.70">
    <property type="entry name" value="Aldolase class I"/>
    <property type="match status" value="1"/>
</dbReference>
<reference evidence="14 15" key="1">
    <citation type="submission" date="2020-08" db="EMBL/GenBank/DDBJ databases">
        <title>Genomic Encyclopedia of Type Strains, Phase IV (KMG-IV): sequencing the most valuable type-strain genomes for metagenomic binning, comparative biology and taxonomic classification.</title>
        <authorList>
            <person name="Goeker M."/>
        </authorList>
    </citation>
    <scope>NUCLEOTIDE SEQUENCE [LARGE SCALE GENOMIC DNA]</scope>
    <source>
        <strain evidence="14 15">DSM 2461</strain>
    </source>
</reference>
<evidence type="ECO:0000256" key="5">
    <source>
        <dbReference type="ARBA" id="ARBA00022741"/>
    </source>
</evidence>
<feature type="domain" description="Radical SAM core" evidence="13">
    <location>
        <begin position="4"/>
        <end position="223"/>
    </location>
</feature>
<feature type="binding site" evidence="12">
    <location>
        <position position="26"/>
    </location>
    <ligand>
        <name>S-adenosyl-L-methionine</name>
        <dbReference type="ChEBI" id="CHEBI:59789"/>
    </ligand>
</feature>
<name>A0A841REJ6_9SPIO</name>
<dbReference type="PANTHER" id="PTHR22960">
    <property type="entry name" value="MOLYBDOPTERIN COFACTOR SYNTHESIS PROTEIN A"/>
    <property type="match status" value="1"/>
</dbReference>
<dbReference type="NCBIfam" id="NF001199">
    <property type="entry name" value="PRK00164.2-1"/>
    <property type="match status" value="1"/>
</dbReference>
<dbReference type="SFLD" id="SFLDS00029">
    <property type="entry name" value="Radical_SAM"/>
    <property type="match status" value="1"/>
</dbReference>
<feature type="binding site" evidence="12">
    <location>
        <position position="20"/>
    </location>
    <ligand>
        <name>[4Fe-4S] cluster</name>
        <dbReference type="ChEBI" id="CHEBI:49883"/>
        <label>1</label>
        <note>4Fe-4S-S-AdoMet</note>
    </ligand>
</feature>
<comment type="cofactor">
    <cofactor evidence="12">
        <name>[4Fe-4S] cluster</name>
        <dbReference type="ChEBI" id="CHEBI:49883"/>
    </cofactor>
    <text evidence="12">Binds 2 [4Fe-4S] clusters. Binds 1 [4Fe-4S] cluster coordinated with 3 cysteines and an exchangeable S-adenosyl-L-methionine and 1 [4Fe-4S] cluster coordinated with 3 cysteines and the GTP-derived substrate.</text>
</comment>
<dbReference type="GO" id="GO:1904047">
    <property type="term" value="F:S-adenosyl-L-methionine binding"/>
    <property type="evidence" value="ECO:0007669"/>
    <property type="project" value="UniProtKB-UniRule"/>
</dbReference>
<dbReference type="InterPro" id="IPR040064">
    <property type="entry name" value="MoaA-like"/>
</dbReference>
<dbReference type="Proteomes" id="UP000587760">
    <property type="component" value="Unassembled WGS sequence"/>
</dbReference>
<dbReference type="PANTHER" id="PTHR22960:SF0">
    <property type="entry name" value="MOLYBDENUM COFACTOR BIOSYNTHESIS PROTEIN 1"/>
    <property type="match status" value="1"/>
</dbReference>
<dbReference type="PROSITE" id="PS01305">
    <property type="entry name" value="MOAA_NIFB_PQQE"/>
    <property type="match status" value="1"/>
</dbReference>
<evidence type="ECO:0000256" key="3">
    <source>
        <dbReference type="ARBA" id="ARBA00022691"/>
    </source>
</evidence>
<gene>
    <name evidence="12" type="primary">moaA</name>
    <name evidence="14" type="ORF">HNR50_003724</name>
</gene>
<dbReference type="RefSeq" id="WP_184748274.1">
    <property type="nucleotide sequence ID" value="NZ_JACHGJ010000009.1"/>
</dbReference>
<dbReference type="GO" id="GO:0006777">
    <property type="term" value="P:Mo-molybdopterin cofactor biosynthetic process"/>
    <property type="evidence" value="ECO:0007669"/>
    <property type="project" value="UniProtKB-UniRule"/>
</dbReference>
<dbReference type="CDD" id="cd01335">
    <property type="entry name" value="Radical_SAM"/>
    <property type="match status" value="1"/>
</dbReference>
<dbReference type="InterPro" id="IPR007197">
    <property type="entry name" value="rSAM"/>
</dbReference>
<evidence type="ECO:0000256" key="12">
    <source>
        <dbReference type="HAMAP-Rule" id="MF_01225"/>
    </source>
</evidence>
<keyword evidence="4 12" id="KW-0479">Metal-binding</keyword>
<keyword evidence="9 12" id="KW-0501">Molybdenum cofactor biosynthesis</keyword>
<sequence>MKDVYGRSIDYLRISLTDRCNFRCRYCMPEEGVDMLSHRDILTFEEILAIVSVAVKRGISKVRLTGGEPLVRKGVAGLIRDLKSIDGINSISMTTNGFLLGEMAEELKERGLDRVNISLDTVNREKFLNITRRDGLDKVISGIDAAVKAGLNPVKLNSVIMRGTNDDEILNLVRFAQEKKVILRFIEQMPFGSYSREDFVSAEEIKGIITGEYGSPVKPDGDESALFAGFGPSEHSRFGEDGPVIGFITPVSNHFCGRCNRLRLTADGKLKPCLLSNEEIDLKSALRSGLSERDLESILTYAVDRKPKGHFLDSDIFESTRGMSKIGG</sequence>
<comment type="similarity">
    <text evidence="12">Belongs to the radical SAM superfamily. MoaA family.</text>
</comment>
<evidence type="ECO:0000256" key="2">
    <source>
        <dbReference type="ARBA" id="ARBA00022485"/>
    </source>
</evidence>
<feature type="binding site" evidence="12">
    <location>
        <position position="155"/>
    </location>
    <ligand>
        <name>GTP</name>
        <dbReference type="ChEBI" id="CHEBI:37565"/>
    </ligand>
</feature>
<feature type="binding site" evidence="12">
    <location>
        <position position="189"/>
    </location>
    <ligand>
        <name>S-adenosyl-L-methionine</name>
        <dbReference type="ChEBI" id="CHEBI:59789"/>
    </ligand>
</feature>
<protein>
    <recommendedName>
        <fullName evidence="1 12">GTP 3',8-cyclase</fullName>
        <ecNumber evidence="1 12">4.1.99.22</ecNumber>
    </recommendedName>
    <alternativeName>
        <fullName evidence="12">Molybdenum cofactor biosynthesis protein A</fullName>
    </alternativeName>
</protein>
<dbReference type="CDD" id="cd21117">
    <property type="entry name" value="Twitch_MoaA"/>
    <property type="match status" value="1"/>
</dbReference>
<evidence type="ECO:0000256" key="11">
    <source>
        <dbReference type="ARBA" id="ARBA00048697"/>
    </source>
</evidence>
<feature type="binding site" evidence="12">
    <location>
        <position position="13"/>
    </location>
    <ligand>
        <name>GTP</name>
        <dbReference type="ChEBI" id="CHEBI:37565"/>
    </ligand>
</feature>
<evidence type="ECO:0000256" key="6">
    <source>
        <dbReference type="ARBA" id="ARBA00023004"/>
    </source>
</evidence>
<dbReference type="GO" id="GO:0046872">
    <property type="term" value="F:metal ion binding"/>
    <property type="evidence" value="ECO:0007669"/>
    <property type="project" value="UniProtKB-KW"/>
</dbReference>
<dbReference type="InterPro" id="IPR013785">
    <property type="entry name" value="Aldolase_TIM"/>
</dbReference>
<feature type="binding site" evidence="12">
    <location>
        <position position="118"/>
    </location>
    <ligand>
        <name>S-adenosyl-L-methionine</name>
        <dbReference type="ChEBI" id="CHEBI:59789"/>
    </ligand>
</feature>
<evidence type="ECO:0000256" key="1">
    <source>
        <dbReference type="ARBA" id="ARBA00012167"/>
    </source>
</evidence>
<dbReference type="InterPro" id="IPR013483">
    <property type="entry name" value="MoaA"/>
</dbReference>
<dbReference type="InterPro" id="IPR000385">
    <property type="entry name" value="MoaA_NifB_PqqE_Fe-S-bd_CS"/>
</dbReference>
<feature type="binding site" evidence="12">
    <location>
        <begin position="261"/>
        <end position="263"/>
    </location>
    <ligand>
        <name>GTP</name>
        <dbReference type="ChEBI" id="CHEBI:37565"/>
    </ligand>
</feature>
<keyword evidence="10 12" id="KW-0456">Lyase</keyword>
<dbReference type="Pfam" id="PF04055">
    <property type="entry name" value="Radical_SAM"/>
    <property type="match status" value="1"/>
</dbReference>
<dbReference type="UniPathway" id="UPA00344"/>
<dbReference type="EMBL" id="JACHGJ010000009">
    <property type="protein sequence ID" value="MBB6482036.1"/>
    <property type="molecule type" value="Genomic_DNA"/>
</dbReference>
<dbReference type="HAMAP" id="MF_01225_B">
    <property type="entry name" value="MoaA_B"/>
    <property type="match status" value="1"/>
</dbReference>
<feature type="binding site" evidence="12">
    <location>
        <position position="273"/>
    </location>
    <ligand>
        <name>[4Fe-4S] cluster</name>
        <dbReference type="ChEBI" id="CHEBI:49883"/>
        <label>2</label>
        <note>4Fe-4S-substrate</note>
    </ligand>
</feature>
<keyword evidence="3 12" id="KW-0949">S-adenosyl-L-methionine</keyword>
<evidence type="ECO:0000256" key="4">
    <source>
        <dbReference type="ARBA" id="ARBA00022723"/>
    </source>
</evidence>
<keyword evidence="15" id="KW-1185">Reference proteome</keyword>
<dbReference type="GO" id="GO:0061799">
    <property type="term" value="F:cyclic pyranopterin monophosphate synthase activity"/>
    <property type="evidence" value="ECO:0007669"/>
    <property type="project" value="TreeGrafter"/>
</dbReference>
<keyword evidence="7 12" id="KW-0411">Iron-sulfur</keyword>
<dbReference type="SFLD" id="SFLDG01386">
    <property type="entry name" value="main_SPASM_domain-containing"/>
    <property type="match status" value="1"/>
</dbReference>
<keyword evidence="8 12" id="KW-0342">GTP-binding</keyword>
<dbReference type="EC" id="4.1.99.22" evidence="1 12"/>
<keyword evidence="5 12" id="KW-0547">Nucleotide-binding</keyword>
<dbReference type="SUPFAM" id="SSF102114">
    <property type="entry name" value="Radical SAM enzymes"/>
    <property type="match status" value="1"/>
</dbReference>